<feature type="compositionally biased region" description="Polar residues" evidence="1">
    <location>
        <begin position="461"/>
        <end position="472"/>
    </location>
</feature>
<feature type="region of interest" description="Disordered" evidence="1">
    <location>
        <begin position="26"/>
        <end position="52"/>
    </location>
</feature>
<evidence type="ECO:0000313" key="3">
    <source>
        <dbReference type="Proteomes" id="UP000830671"/>
    </source>
</evidence>
<accession>A0A9Q8WN98</accession>
<dbReference type="GeneID" id="73348345"/>
<feature type="region of interest" description="Disordered" evidence="1">
    <location>
        <begin position="407"/>
        <end position="489"/>
    </location>
</feature>
<gene>
    <name evidence="2" type="ORF">CLUP02_14407</name>
</gene>
<feature type="compositionally biased region" description="Low complexity" evidence="1">
    <location>
        <begin position="425"/>
        <end position="441"/>
    </location>
</feature>
<organism evidence="2 3">
    <name type="scientific">Colletotrichum lupini</name>
    <dbReference type="NCBI Taxonomy" id="145971"/>
    <lineage>
        <taxon>Eukaryota</taxon>
        <taxon>Fungi</taxon>
        <taxon>Dikarya</taxon>
        <taxon>Ascomycota</taxon>
        <taxon>Pezizomycotina</taxon>
        <taxon>Sordariomycetes</taxon>
        <taxon>Hypocreomycetidae</taxon>
        <taxon>Glomerellales</taxon>
        <taxon>Glomerellaceae</taxon>
        <taxon>Colletotrichum</taxon>
        <taxon>Colletotrichum acutatum species complex</taxon>
    </lineage>
</organism>
<feature type="compositionally biased region" description="Polar residues" evidence="1">
    <location>
        <begin position="40"/>
        <end position="49"/>
    </location>
</feature>
<feature type="compositionally biased region" description="Pro residues" evidence="1">
    <location>
        <begin position="474"/>
        <end position="486"/>
    </location>
</feature>
<dbReference type="AlphaFoldDB" id="A0A9Q8WN98"/>
<feature type="region of interest" description="Disordered" evidence="1">
    <location>
        <begin position="79"/>
        <end position="104"/>
    </location>
</feature>
<reference evidence="2" key="1">
    <citation type="journal article" date="2021" name="Mol. Plant Microbe Interact.">
        <title>Complete Genome Sequence of the Plant-Pathogenic Fungus Colletotrichum lupini.</title>
        <authorList>
            <person name="Baroncelli R."/>
            <person name="Pensec F."/>
            <person name="Da Lio D."/>
            <person name="Boufleur T."/>
            <person name="Vicente I."/>
            <person name="Sarrocco S."/>
            <person name="Picot A."/>
            <person name="Baraldi E."/>
            <person name="Sukno S."/>
            <person name="Thon M."/>
            <person name="Le Floch G."/>
        </authorList>
    </citation>
    <scope>NUCLEOTIDE SEQUENCE</scope>
    <source>
        <strain evidence="2">IMI 504893</strain>
    </source>
</reference>
<dbReference type="PANTHER" id="PTHR42354:SF1">
    <property type="entry name" value="C2H2-TYPE DOMAIN-CONTAINING PROTEIN"/>
    <property type="match status" value="1"/>
</dbReference>
<dbReference type="RefSeq" id="XP_049150481.1">
    <property type="nucleotide sequence ID" value="XM_049293335.1"/>
</dbReference>
<protein>
    <submittedName>
        <fullName evidence="2">Uncharacterized protein</fullName>
    </submittedName>
</protein>
<evidence type="ECO:0000256" key="1">
    <source>
        <dbReference type="SAM" id="MobiDB-lite"/>
    </source>
</evidence>
<name>A0A9Q8WN98_9PEZI</name>
<keyword evidence="3" id="KW-1185">Reference proteome</keyword>
<feature type="compositionally biased region" description="Acidic residues" evidence="1">
    <location>
        <begin position="442"/>
        <end position="459"/>
    </location>
</feature>
<dbReference type="KEGG" id="clup:CLUP02_14407"/>
<dbReference type="EMBL" id="CP019479">
    <property type="protein sequence ID" value="UQC88880.1"/>
    <property type="molecule type" value="Genomic_DNA"/>
</dbReference>
<sequence length="625" mass="68911">MENSTGPFRAKANTLSPFSILSPFICDPQNKYQPPEEGPQGNQTKPQLQQHHENHIQKIVAHDSLAKLDLTGIALLRTPRSPTPSHASCHVGYPPPSSSRAPVRTTCTSSREIGVLASTNSTPANATLAQKVCPPICSALVSVAPRPIYLPPISSLAFLSIQEARAHPLDSCSLPTPYAKTHFINRHTRTPVWPQPVGNPLLDLLSRFEACSESCSPHLPTSTLFAISHRSQNSPVLPSFRLQASGFSLPYDRSTMEATTVDEAVSSLKELYAEGTEHYTQWKRKRTLGNHYCRKSSESGIRRDVITCALSISLELARNQIEETYDIATVLIGTDFSTGDTPCRDMLSNQLFNLSSRVSHLRRVSSDSSLTGILNISDIIQTSESVRIASVQALGALYHRLAAGRPDIPEHLPISKPRSRHTRPISQYSSSSSTNNHSIISQDEDDDDEDEEEEEDDDMSMTMTISTDQAPFQSEPPSPPPTPPTPKAIASDAVSIFAPSEADTTSTTASAFLRPKVSVFSMFCPEAMTLQVDLSKPIPDAPKRCKCGYRWNPLLPGNKDYIVLKDGFRMSSRFLAKSHSDRNMFACCLCVPTGTTDNYESADALRAHINLYHRKWQILHDRDIH</sequence>
<dbReference type="PANTHER" id="PTHR42354">
    <property type="entry name" value="C2H2-TYPE DOMAIN-CONTAINING PROTEIN"/>
    <property type="match status" value="1"/>
</dbReference>
<proteinExistence type="predicted"/>
<evidence type="ECO:0000313" key="2">
    <source>
        <dbReference type="EMBL" id="UQC88880.1"/>
    </source>
</evidence>
<dbReference type="Proteomes" id="UP000830671">
    <property type="component" value="Chromosome 7"/>
</dbReference>